<dbReference type="PANTHER" id="PTHR23186">
    <property type="entry name" value="RETINOIC ACID-INDUCED PROTEIN 2"/>
    <property type="match status" value="1"/>
</dbReference>
<dbReference type="EMBL" id="JARO02000943">
    <property type="protein sequence ID" value="KPP76943.1"/>
    <property type="molecule type" value="Genomic_DNA"/>
</dbReference>
<evidence type="ECO:0000313" key="2">
    <source>
        <dbReference type="EMBL" id="KPP76943.1"/>
    </source>
</evidence>
<proteinExistence type="predicted"/>
<dbReference type="AlphaFoldDB" id="A0A0P7UR80"/>
<dbReference type="GO" id="GO:0048513">
    <property type="term" value="P:animal organ development"/>
    <property type="evidence" value="ECO:0007669"/>
    <property type="project" value="TreeGrafter"/>
</dbReference>
<dbReference type="PANTHER" id="PTHR23186:SF3">
    <property type="entry name" value="RETINOIC ACID-INDUCED PROTEIN 2"/>
    <property type="match status" value="1"/>
</dbReference>
<feature type="compositionally biased region" description="Basic residues" evidence="1">
    <location>
        <begin position="527"/>
        <end position="538"/>
    </location>
</feature>
<dbReference type="GO" id="GO:0005634">
    <property type="term" value="C:nucleus"/>
    <property type="evidence" value="ECO:0007669"/>
    <property type="project" value="TreeGrafter"/>
</dbReference>
<evidence type="ECO:0000313" key="3">
    <source>
        <dbReference type="Proteomes" id="UP000034805"/>
    </source>
</evidence>
<dbReference type="InterPro" id="IPR026092">
    <property type="entry name" value="RAI2/SOBP"/>
</dbReference>
<dbReference type="STRING" id="113540.ENSSFOP00015014812"/>
<feature type="compositionally biased region" description="Polar residues" evidence="1">
    <location>
        <begin position="7"/>
        <end position="27"/>
    </location>
</feature>
<organism evidence="2 3">
    <name type="scientific">Scleropages formosus</name>
    <name type="common">Asian bonytongue</name>
    <name type="synonym">Osteoglossum formosum</name>
    <dbReference type="NCBI Taxonomy" id="113540"/>
    <lineage>
        <taxon>Eukaryota</taxon>
        <taxon>Metazoa</taxon>
        <taxon>Chordata</taxon>
        <taxon>Craniata</taxon>
        <taxon>Vertebrata</taxon>
        <taxon>Euteleostomi</taxon>
        <taxon>Actinopterygii</taxon>
        <taxon>Neopterygii</taxon>
        <taxon>Teleostei</taxon>
        <taxon>Osteoglossocephala</taxon>
        <taxon>Osteoglossomorpha</taxon>
        <taxon>Osteoglossiformes</taxon>
        <taxon>Osteoglossidae</taxon>
        <taxon>Scleropages</taxon>
    </lineage>
</organism>
<feature type="region of interest" description="Disordered" evidence="1">
    <location>
        <begin position="285"/>
        <end position="319"/>
    </location>
</feature>
<gene>
    <name evidence="2" type="ORF">Z043_103674</name>
</gene>
<feature type="region of interest" description="Disordered" evidence="1">
    <location>
        <begin position="1"/>
        <end position="38"/>
    </location>
</feature>
<protein>
    <submittedName>
        <fullName evidence="2">Retinoic acid-induced protein 2-like</fullName>
    </submittedName>
</protein>
<comment type="caution">
    <text evidence="2">The sequence shown here is derived from an EMBL/GenBank/DDBJ whole genome shotgun (WGS) entry which is preliminary data.</text>
</comment>
<dbReference type="Proteomes" id="UP000034805">
    <property type="component" value="Unassembled WGS sequence"/>
</dbReference>
<reference evidence="2 3" key="1">
    <citation type="submission" date="2015-08" db="EMBL/GenBank/DDBJ databases">
        <title>The genome of the Asian arowana (Scleropages formosus).</title>
        <authorList>
            <person name="Tan M.H."/>
            <person name="Gan H.M."/>
            <person name="Croft L.J."/>
            <person name="Austin C.M."/>
        </authorList>
    </citation>
    <scope>NUCLEOTIDE SEQUENCE [LARGE SCALE GENOMIC DNA]</scope>
    <source>
        <strain evidence="2">Aro1</strain>
    </source>
</reference>
<sequence>MEDLYKDSQTNLPLDMSSPPSAVTSTDGGDGNGKSENGTVQLITSEAWNMKKKPLSPVMTVPASSVVSPSTESPGGMALKVAATVLQPICLGDSPVVLPIHLQMAGSAAPQISAAGSTPYLMTSQGPISLPLVLEQQVFQHLNSPVLQQGSVCPSLSLQNNILCQNSSLSFSQAPTVDQKPGVQPLEPGILPLLQNPGFAAVLQDLFPSQSNLNHSTCHTAASTPADNFTSTIFPPLPFPHSYSSSLSLLVPPATLLVPYPVVVPLPVPLPIPIPIPFPLNSDLKGFTDPPKPPCTLDKSTQTYTKENPSPPPQQNREGITHIPQVESPCSPSDIVEVLDLSIKNPPIQTKQEVIFQSQDNVLDLSVASVRTPCIQPHSNKELLGEKANHSGHICENKTGSALSFEVFRPMECTQNLDSKILNGLASLEFSRQHKWVVDSGSSRSGCESKCGSGNIEIVRTSQTAKVIVSVKDAVPTIFCGKLKGLSGVSTKNFSIKRDANQEAMLQQHYSIKAQVEPRDPNDSLKKASKSKPIKLKKMNSQEIHILPIKKQRLSAFFPRK</sequence>
<feature type="region of interest" description="Disordered" evidence="1">
    <location>
        <begin position="517"/>
        <end position="539"/>
    </location>
</feature>
<name>A0A0P7UR80_SCLFO</name>
<feature type="compositionally biased region" description="Polar residues" evidence="1">
    <location>
        <begin position="298"/>
        <end position="308"/>
    </location>
</feature>
<accession>A0A0P7UR80</accession>
<feature type="compositionally biased region" description="Basic and acidic residues" evidence="1">
    <location>
        <begin position="517"/>
        <end position="526"/>
    </location>
</feature>
<dbReference type="Pfam" id="PF15279">
    <property type="entry name" value="SOBP"/>
    <property type="match status" value="1"/>
</dbReference>
<evidence type="ECO:0000256" key="1">
    <source>
        <dbReference type="SAM" id="MobiDB-lite"/>
    </source>
</evidence>